<dbReference type="OrthoDB" id="9898580at2759"/>
<evidence type="ECO:0000256" key="7">
    <source>
        <dbReference type="SAM" id="MobiDB-lite"/>
    </source>
</evidence>
<name>A0A8J2R1G9_9NEOP</name>
<evidence type="ECO:0000256" key="6">
    <source>
        <dbReference type="SAM" id="Coils"/>
    </source>
</evidence>
<keyword evidence="3" id="KW-0963">Cytoplasm</keyword>
<evidence type="ECO:0000256" key="2">
    <source>
        <dbReference type="ARBA" id="ARBA00004496"/>
    </source>
</evidence>
<evidence type="ECO:0000256" key="3">
    <source>
        <dbReference type="ARBA" id="ARBA00022490"/>
    </source>
</evidence>
<feature type="coiled-coil region" evidence="6">
    <location>
        <begin position="329"/>
        <end position="382"/>
    </location>
</feature>
<evidence type="ECO:0000256" key="1">
    <source>
        <dbReference type="ARBA" id="ARBA00004184"/>
    </source>
</evidence>
<dbReference type="Pfam" id="PF01465">
    <property type="entry name" value="GRIP"/>
    <property type="match status" value="1"/>
</dbReference>
<comment type="subcellular location">
    <subcellularLocation>
        <location evidence="2">Cytoplasm</location>
    </subcellularLocation>
    <subcellularLocation>
        <location evidence="1">Endomembrane system</location>
        <topology evidence="1">Peripheral membrane protein</topology>
    </subcellularLocation>
</comment>
<dbReference type="EMBL" id="CAKASE010000077">
    <property type="protein sequence ID" value="CAG9578113.1"/>
    <property type="molecule type" value="Genomic_DNA"/>
</dbReference>
<feature type="coiled-coil region" evidence="6">
    <location>
        <begin position="96"/>
        <end position="173"/>
    </location>
</feature>
<evidence type="ECO:0000313" key="9">
    <source>
        <dbReference type="EMBL" id="CAG9578113.1"/>
    </source>
</evidence>
<organism evidence="9 10">
    <name type="scientific">Danaus chrysippus</name>
    <name type="common">African queen</name>
    <dbReference type="NCBI Taxonomy" id="151541"/>
    <lineage>
        <taxon>Eukaryota</taxon>
        <taxon>Metazoa</taxon>
        <taxon>Ecdysozoa</taxon>
        <taxon>Arthropoda</taxon>
        <taxon>Hexapoda</taxon>
        <taxon>Insecta</taxon>
        <taxon>Pterygota</taxon>
        <taxon>Neoptera</taxon>
        <taxon>Endopterygota</taxon>
        <taxon>Lepidoptera</taxon>
        <taxon>Glossata</taxon>
        <taxon>Ditrysia</taxon>
        <taxon>Papilionoidea</taxon>
        <taxon>Nymphalidae</taxon>
        <taxon>Danainae</taxon>
        <taxon>Danaini</taxon>
        <taxon>Danaina</taxon>
        <taxon>Danaus</taxon>
        <taxon>Anosia</taxon>
    </lineage>
</organism>
<dbReference type="PANTHER" id="PTHR23157">
    <property type="entry name" value="GRIP AND COILED-COIL DOMAIN-CONTAINING PROTEIN 1"/>
    <property type="match status" value="1"/>
</dbReference>
<feature type="coiled-coil region" evidence="6">
    <location>
        <begin position="527"/>
        <end position="572"/>
    </location>
</feature>
<feature type="domain" description="GRIP" evidence="8">
    <location>
        <begin position="573"/>
        <end position="623"/>
    </location>
</feature>
<sequence length="624" mass="72244">MESLSKQELISTITKQADQIKRYEARLRDVVAAYKGLVKEKEALEISLKALNKTEDDGSGAGSSDSIAALTLSLSTLTAEKNRMEEVFQADKKVTREKYENMLASMREETKTLVQQHLAEVANLKTKIAYEIQEREKERADHAAMLKELHLKLNTERKNKEKLEDKVVQNTESEASQADLEKRVRDLSGYLEASQRRLMRAEARTAETPALLVRLQQKLALLEQTHAVAIREEQIKAKRAEESARKICARQEERVALLEGKVAELSQTIGEYDMMRRRDQNTIQQLRDSFNGRLLEKIASNGADGTDGSNDETQKSETDNEKLADSEYLQTLIDKIHILKKELLAENEKLGGPVDITTVFKLDGYDDLHKKCREEYDNLKMEYDNYKFLNVKVTGGDESETEDLKSEIDMLKEKVNTYVLLLDEEKQVKAELLRLHEEKLKTEKEYHKEVTSDLKNRIQSLEKQVHTQRERYATLLEETDSYIRSRHERSRKVSTEDGWKDGHVINDGMSPHMLHYAHELARRDLDITQLRREKHTLEGLHRDCQREATIEKERYKEVVRTLKEEIDRLRRTQSREGANLEYLKNVVISYLMSSDYVGRKHMLNAIAAVLHFTDNERKTVLSIL</sequence>
<dbReference type="PROSITE" id="PS50913">
    <property type="entry name" value="GRIP"/>
    <property type="match status" value="1"/>
</dbReference>
<dbReference type="AlphaFoldDB" id="A0A8J2R1G9"/>
<reference evidence="9" key="1">
    <citation type="submission" date="2021-09" db="EMBL/GenBank/DDBJ databases">
        <authorList>
            <person name="Martin H S."/>
        </authorList>
    </citation>
    <scope>NUCLEOTIDE SEQUENCE</scope>
</reference>
<keyword evidence="4 6" id="KW-0175">Coiled coil</keyword>
<feature type="coiled-coil region" evidence="6">
    <location>
        <begin position="6"/>
        <end position="54"/>
    </location>
</feature>
<feature type="coiled-coil region" evidence="6">
    <location>
        <begin position="425"/>
        <end position="478"/>
    </location>
</feature>
<evidence type="ECO:0000259" key="8">
    <source>
        <dbReference type="PROSITE" id="PS50913"/>
    </source>
</evidence>
<protein>
    <submittedName>
        <fullName evidence="9">(African queen) hypothetical protein</fullName>
    </submittedName>
</protein>
<dbReference type="PANTHER" id="PTHR23157:SF25">
    <property type="entry name" value="GRIP AND COILED-COIL DOMAIN-CONTAINING PROTEIN 1"/>
    <property type="match status" value="1"/>
</dbReference>
<comment type="caution">
    <text evidence="9">The sequence shown here is derived from an EMBL/GenBank/DDBJ whole genome shotgun (WGS) entry which is preliminary data.</text>
</comment>
<feature type="region of interest" description="Disordered" evidence="7">
    <location>
        <begin position="299"/>
        <end position="323"/>
    </location>
</feature>
<keyword evidence="5" id="KW-0472">Membrane</keyword>
<dbReference type="Proteomes" id="UP000789524">
    <property type="component" value="Unassembled WGS sequence"/>
</dbReference>
<feature type="compositionally biased region" description="Basic and acidic residues" evidence="7">
    <location>
        <begin position="312"/>
        <end position="323"/>
    </location>
</feature>
<keyword evidence="10" id="KW-1185">Reference proteome</keyword>
<evidence type="ECO:0000313" key="10">
    <source>
        <dbReference type="Proteomes" id="UP000789524"/>
    </source>
</evidence>
<proteinExistence type="predicted"/>
<dbReference type="InterPro" id="IPR000237">
    <property type="entry name" value="GRIP_dom"/>
</dbReference>
<feature type="coiled-coil region" evidence="6">
    <location>
        <begin position="212"/>
        <end position="268"/>
    </location>
</feature>
<dbReference type="Gene3D" id="1.10.220.60">
    <property type="entry name" value="GRIP domain"/>
    <property type="match status" value="1"/>
</dbReference>
<gene>
    <name evidence="9" type="ORF">DCHRY22_LOCUS12603</name>
</gene>
<evidence type="ECO:0000256" key="5">
    <source>
        <dbReference type="ARBA" id="ARBA00023136"/>
    </source>
</evidence>
<accession>A0A8J2R1G9</accession>
<dbReference type="SMART" id="SM00755">
    <property type="entry name" value="Grip"/>
    <property type="match status" value="1"/>
</dbReference>
<dbReference type="InterPro" id="IPR051952">
    <property type="entry name" value="Golgi-autophagy_related"/>
</dbReference>
<evidence type="ECO:0000256" key="4">
    <source>
        <dbReference type="ARBA" id="ARBA00023054"/>
    </source>
</evidence>
<dbReference type="GO" id="GO:0005794">
    <property type="term" value="C:Golgi apparatus"/>
    <property type="evidence" value="ECO:0007669"/>
    <property type="project" value="TreeGrafter"/>
</dbReference>